<keyword evidence="2" id="KW-1185">Reference proteome</keyword>
<dbReference type="EMBL" id="BOMQ01000011">
    <property type="protein sequence ID" value="GIE47445.1"/>
    <property type="molecule type" value="Genomic_DNA"/>
</dbReference>
<gene>
    <name evidence="1" type="ORF">Ani05nite_09790</name>
</gene>
<proteinExistence type="predicted"/>
<dbReference type="RefSeq" id="WP_203765507.1">
    <property type="nucleotide sequence ID" value="NZ_BAAAYJ010000076.1"/>
</dbReference>
<protein>
    <submittedName>
        <fullName evidence="1">Uncharacterized protein</fullName>
    </submittedName>
</protein>
<reference evidence="1" key="1">
    <citation type="submission" date="2021-01" db="EMBL/GenBank/DDBJ databases">
        <title>Whole genome shotgun sequence of Actinoplanes nipponensis NBRC 14063.</title>
        <authorList>
            <person name="Komaki H."/>
            <person name="Tamura T."/>
        </authorList>
    </citation>
    <scope>NUCLEOTIDE SEQUENCE</scope>
    <source>
        <strain evidence="1">NBRC 14063</strain>
    </source>
</reference>
<organism evidence="1 2">
    <name type="scientific">Actinoplanes nipponensis</name>
    <dbReference type="NCBI Taxonomy" id="135950"/>
    <lineage>
        <taxon>Bacteria</taxon>
        <taxon>Bacillati</taxon>
        <taxon>Actinomycetota</taxon>
        <taxon>Actinomycetes</taxon>
        <taxon>Micromonosporales</taxon>
        <taxon>Micromonosporaceae</taxon>
        <taxon>Actinoplanes</taxon>
    </lineage>
</organism>
<sequence>MSTLLTSVRNLVRLLVVALVVAGGTVALAEPVQAGRRSEAGVVPESAFLQPEDLGGVAGRPLTDDYAAHLRPPLPGGAERYASQASRRAQGAIAIDYRTADFHTALVEHVTTYRGAGAARYLRELRRALLPGGRTDQVGRWTVVRAGPAGRDSLLIRLQEPWTDPDGQPITHTTYVVVARAGHAVVVLADLGWEYAPGDRATVQRLICPALRRAATLRGSGA</sequence>
<evidence type="ECO:0000313" key="1">
    <source>
        <dbReference type="EMBL" id="GIE47445.1"/>
    </source>
</evidence>
<comment type="caution">
    <text evidence="1">The sequence shown here is derived from an EMBL/GenBank/DDBJ whole genome shotgun (WGS) entry which is preliminary data.</text>
</comment>
<dbReference type="Proteomes" id="UP000647172">
    <property type="component" value="Unassembled WGS sequence"/>
</dbReference>
<name>A0A919JDN3_9ACTN</name>
<evidence type="ECO:0000313" key="2">
    <source>
        <dbReference type="Proteomes" id="UP000647172"/>
    </source>
</evidence>
<accession>A0A919JDN3</accession>
<dbReference type="AlphaFoldDB" id="A0A919JDN3"/>